<evidence type="ECO:0000259" key="2">
    <source>
        <dbReference type="Pfam" id="PF04069"/>
    </source>
</evidence>
<keyword evidence="1" id="KW-0732">Signal</keyword>
<dbReference type="RefSeq" id="WP_413781662.1">
    <property type="nucleotide sequence ID" value="NZ_JAUOZS010000001.1"/>
</dbReference>
<evidence type="ECO:0000313" key="3">
    <source>
        <dbReference type="EMBL" id="MDT8903203.1"/>
    </source>
</evidence>
<dbReference type="Gene3D" id="3.40.190.10">
    <property type="entry name" value="Periplasmic binding protein-like II"/>
    <property type="match status" value="1"/>
</dbReference>
<gene>
    <name evidence="3" type="ORF">Q4T40_18360</name>
</gene>
<dbReference type="Pfam" id="PF04069">
    <property type="entry name" value="OpuAC"/>
    <property type="match status" value="1"/>
</dbReference>
<sequence length="298" mass="32762">MRKKLAIVMLIVFAAAALSGCSLLGGKGDRVVIGGKNFAEQDILVYLMKYTIEDKTKVKVDTKPFLGGTSIVAQALDRGDIDIYAEYTGTALINLLREPLINDPQAVYDKVKKIYAEKKGLVWLKPFGFNNTYTLTMRADHAKSLGIETISDLAAKASTLMLGCTQEFLERPDGLKGLEKAYGFQFKATSGMDPGLTYAAARDKKVDVIDGFATDGRIPAFNLKVLKDDKHYFPPYYAAPVVRADVLKKHPEIEQALNLLAGKLDDKEMAALNAQVDLDKKDPKDVARAWLKAQGIIK</sequence>
<evidence type="ECO:0000256" key="1">
    <source>
        <dbReference type="SAM" id="SignalP"/>
    </source>
</evidence>
<dbReference type="Gene3D" id="3.40.190.120">
    <property type="entry name" value="Osmoprotection protein (prox), domain 2"/>
    <property type="match status" value="1"/>
</dbReference>
<dbReference type="Proteomes" id="UP001254848">
    <property type="component" value="Unassembled WGS sequence"/>
</dbReference>
<accession>A0ABU3P2C4</accession>
<dbReference type="PROSITE" id="PS51257">
    <property type="entry name" value="PROKAR_LIPOPROTEIN"/>
    <property type="match status" value="1"/>
</dbReference>
<dbReference type="EMBL" id="JAUOZS010000001">
    <property type="protein sequence ID" value="MDT8903203.1"/>
    <property type="molecule type" value="Genomic_DNA"/>
</dbReference>
<feature type="signal peptide" evidence="1">
    <location>
        <begin position="1"/>
        <end position="19"/>
    </location>
</feature>
<evidence type="ECO:0000313" key="4">
    <source>
        <dbReference type="Proteomes" id="UP001254848"/>
    </source>
</evidence>
<feature type="domain" description="ABC-type glycine betaine transport system substrate-binding" evidence="2">
    <location>
        <begin position="30"/>
        <end position="292"/>
    </location>
</feature>
<comment type="caution">
    <text evidence="3">The sequence shown here is derived from an EMBL/GenBank/DDBJ whole genome shotgun (WGS) entry which is preliminary data.</text>
</comment>
<name>A0ABU3P2C4_9FIRM</name>
<proteinExistence type="predicted"/>
<protein>
    <submittedName>
        <fullName evidence="3">Glycine betaine ABC transporter substrate-binding protein</fullName>
    </submittedName>
</protein>
<feature type="chain" id="PRO_5045607648" evidence="1">
    <location>
        <begin position="20"/>
        <end position="298"/>
    </location>
</feature>
<organism evidence="3 4">
    <name type="scientific">Anaeroselena agilis</name>
    <dbReference type="NCBI Taxonomy" id="3063788"/>
    <lineage>
        <taxon>Bacteria</taxon>
        <taxon>Bacillati</taxon>
        <taxon>Bacillota</taxon>
        <taxon>Negativicutes</taxon>
        <taxon>Acetonemataceae</taxon>
        <taxon>Anaeroselena</taxon>
    </lineage>
</organism>
<dbReference type="InterPro" id="IPR007210">
    <property type="entry name" value="ABC_Gly_betaine_transp_sub-bd"/>
</dbReference>
<dbReference type="CDD" id="cd13528">
    <property type="entry name" value="PBP2_osmoprotectants"/>
    <property type="match status" value="1"/>
</dbReference>
<dbReference type="SUPFAM" id="SSF53850">
    <property type="entry name" value="Periplasmic binding protein-like II"/>
    <property type="match status" value="1"/>
</dbReference>
<reference evidence="3 4" key="1">
    <citation type="submission" date="2023-07" db="EMBL/GenBank/DDBJ databases">
        <title>The novel representative of Negativicutes class, Anaeroselena agilis gen. nov. sp. nov.</title>
        <authorList>
            <person name="Prokofeva M.I."/>
            <person name="Elcheninov A.G."/>
            <person name="Klyukina A."/>
            <person name="Kublanov I.V."/>
            <person name="Frolov E.N."/>
            <person name="Podosokorskaya O.A."/>
        </authorList>
    </citation>
    <scope>NUCLEOTIDE SEQUENCE [LARGE SCALE GENOMIC DNA]</scope>
    <source>
        <strain evidence="3 4">4137-cl</strain>
    </source>
</reference>
<keyword evidence="4" id="KW-1185">Reference proteome</keyword>